<dbReference type="OrthoDB" id="202203at2759"/>
<dbReference type="Pfam" id="PF07992">
    <property type="entry name" value="Pyr_redox_2"/>
    <property type="match status" value="1"/>
</dbReference>
<dbReference type="SUPFAM" id="SSF51905">
    <property type="entry name" value="FAD/NAD(P)-binding domain"/>
    <property type="match status" value="1"/>
</dbReference>
<dbReference type="GO" id="GO:0005737">
    <property type="term" value="C:cytoplasm"/>
    <property type="evidence" value="ECO:0007669"/>
    <property type="project" value="TreeGrafter"/>
</dbReference>
<keyword evidence="4" id="KW-1185">Reference proteome</keyword>
<proteinExistence type="predicted"/>
<dbReference type="GO" id="GO:0004174">
    <property type="term" value="F:electron-transferring-flavoprotein dehydrogenase activity"/>
    <property type="evidence" value="ECO:0007669"/>
    <property type="project" value="TreeGrafter"/>
</dbReference>
<evidence type="ECO:0000313" key="3">
    <source>
        <dbReference type="EMBL" id="KAG0261285.1"/>
    </source>
</evidence>
<dbReference type="PANTHER" id="PTHR43735">
    <property type="entry name" value="APOPTOSIS-INDUCING FACTOR 1"/>
    <property type="match status" value="1"/>
</dbReference>
<dbReference type="Proteomes" id="UP000807716">
    <property type="component" value="Unassembled WGS sequence"/>
</dbReference>
<sequence length="465" mass="51708">MTTDNIVEPAAAIPAATDATPAESTILTNAPVLTDDKVVAETLKDASTGDHKEATFSKEAAAVPKDQQKNVVIIGGSCCAVSSMLTAKTILPKTHRLIVIEKHSHFHYMFAFPRATVISGWENELFVPYTKMFESPEKGEVVQALAVSMTKTHVQLDREVPGFGNQIEYEYLIYATGSRHPEPGNLNDCDTKESAIARLREYQEKIKKSTKVLIVGGGAVGMELATEIREHFPEKEVTLVHSRDRYMPIYLPTMSKKCFKTMEKFGVKQIMGDRVIIPEGGFKDDFQMIKVKTKNGLEIECDYQVLCTGMTPQSDVLKTLAPKAVDPKTGLVMCKPTLQIEDDEFPNIYTCGDVANLNVMKTGGAAWGQADLCVRNIAKMIDSKKKSDASGKQVLHEKLGKYKPIAPQIMLYFGVAWGICQLKLFGFLFATDWKFLIGRFFSYNIHATRAWLWLNTPMSKETADL</sequence>
<dbReference type="EMBL" id="JAAAJB010000222">
    <property type="protein sequence ID" value="KAG0261285.1"/>
    <property type="molecule type" value="Genomic_DNA"/>
</dbReference>
<dbReference type="InterPro" id="IPR036188">
    <property type="entry name" value="FAD/NAD-bd_sf"/>
</dbReference>
<dbReference type="AlphaFoldDB" id="A0A9P6Q7N3"/>
<dbReference type="PRINTS" id="PR00368">
    <property type="entry name" value="FADPNR"/>
</dbReference>
<reference evidence="3" key="1">
    <citation type="journal article" date="2020" name="Fungal Divers.">
        <title>Resolving the Mortierellaceae phylogeny through synthesis of multi-gene phylogenetics and phylogenomics.</title>
        <authorList>
            <person name="Vandepol N."/>
            <person name="Liber J."/>
            <person name="Desiro A."/>
            <person name="Na H."/>
            <person name="Kennedy M."/>
            <person name="Barry K."/>
            <person name="Grigoriev I.V."/>
            <person name="Miller A.N."/>
            <person name="O'Donnell K."/>
            <person name="Stajich J.E."/>
            <person name="Bonito G."/>
        </authorList>
    </citation>
    <scope>NUCLEOTIDE SEQUENCE</scope>
    <source>
        <strain evidence="3">BC1065</strain>
    </source>
</reference>
<dbReference type="Gene3D" id="3.50.50.100">
    <property type="match status" value="1"/>
</dbReference>
<keyword evidence="1" id="KW-0472">Membrane</keyword>
<feature type="domain" description="FAD/NAD(P)-binding" evidence="2">
    <location>
        <begin position="70"/>
        <end position="365"/>
    </location>
</feature>
<dbReference type="InterPro" id="IPR023753">
    <property type="entry name" value="FAD/NAD-binding_dom"/>
</dbReference>
<dbReference type="PRINTS" id="PR00411">
    <property type="entry name" value="PNDRDTASEI"/>
</dbReference>
<evidence type="ECO:0000313" key="4">
    <source>
        <dbReference type="Proteomes" id="UP000807716"/>
    </source>
</evidence>
<keyword evidence="1" id="KW-1133">Transmembrane helix</keyword>
<feature type="transmembrane region" description="Helical" evidence="1">
    <location>
        <begin position="409"/>
        <end position="430"/>
    </location>
</feature>
<keyword evidence="1" id="KW-0812">Transmembrane</keyword>
<evidence type="ECO:0000259" key="2">
    <source>
        <dbReference type="Pfam" id="PF07992"/>
    </source>
</evidence>
<gene>
    <name evidence="3" type="ORF">DFQ27_003072</name>
</gene>
<evidence type="ECO:0000256" key="1">
    <source>
        <dbReference type="SAM" id="Phobius"/>
    </source>
</evidence>
<accession>A0A9P6Q7N3</accession>
<comment type="caution">
    <text evidence="3">The sequence shown here is derived from an EMBL/GenBank/DDBJ whole genome shotgun (WGS) entry which is preliminary data.</text>
</comment>
<dbReference type="PANTHER" id="PTHR43735:SF11">
    <property type="entry name" value="HYPOTHETICAL OXIDOREDUCTASE (EUROFUNG)"/>
    <property type="match status" value="1"/>
</dbReference>
<dbReference type="GO" id="GO:0050660">
    <property type="term" value="F:flavin adenine dinucleotide binding"/>
    <property type="evidence" value="ECO:0007669"/>
    <property type="project" value="TreeGrafter"/>
</dbReference>
<protein>
    <recommendedName>
        <fullName evidence="2">FAD/NAD(P)-binding domain-containing protein</fullName>
    </recommendedName>
</protein>
<name>A0A9P6Q7N3_9FUNG</name>
<organism evidence="3 4">
    <name type="scientific">Actinomortierella ambigua</name>
    <dbReference type="NCBI Taxonomy" id="1343610"/>
    <lineage>
        <taxon>Eukaryota</taxon>
        <taxon>Fungi</taxon>
        <taxon>Fungi incertae sedis</taxon>
        <taxon>Mucoromycota</taxon>
        <taxon>Mortierellomycotina</taxon>
        <taxon>Mortierellomycetes</taxon>
        <taxon>Mortierellales</taxon>
        <taxon>Mortierellaceae</taxon>
        <taxon>Actinomortierella</taxon>
    </lineage>
</organism>